<dbReference type="Proteomes" id="UP000008561">
    <property type="component" value="Chromosome"/>
</dbReference>
<feature type="transmembrane region" description="Helical" evidence="3">
    <location>
        <begin position="151"/>
        <end position="172"/>
    </location>
</feature>
<dbReference type="GO" id="GO:0043709">
    <property type="term" value="P:cell adhesion involved in single-species biofilm formation"/>
    <property type="evidence" value="ECO:0007669"/>
    <property type="project" value="TreeGrafter"/>
</dbReference>
<evidence type="ECO:0000259" key="4">
    <source>
        <dbReference type="PROSITE" id="PS50887"/>
    </source>
</evidence>
<dbReference type="eggNOG" id="COG3706">
    <property type="taxonomic scope" value="Bacteria"/>
</dbReference>
<dbReference type="STRING" id="96561.Dole_1081"/>
<dbReference type="PROSITE" id="PS50887">
    <property type="entry name" value="GGDEF"/>
    <property type="match status" value="1"/>
</dbReference>
<dbReference type="Pfam" id="PF00990">
    <property type="entry name" value="GGDEF"/>
    <property type="match status" value="1"/>
</dbReference>
<feature type="transmembrane region" description="Helical" evidence="3">
    <location>
        <begin position="35"/>
        <end position="56"/>
    </location>
</feature>
<dbReference type="EMBL" id="CP000859">
    <property type="protein sequence ID" value="ABW66888.1"/>
    <property type="molecule type" value="Genomic_DNA"/>
</dbReference>
<dbReference type="EC" id="2.7.7.65" evidence="1"/>
<feature type="transmembrane region" description="Helical" evidence="3">
    <location>
        <begin position="126"/>
        <end position="144"/>
    </location>
</feature>
<dbReference type="InterPro" id="IPR000160">
    <property type="entry name" value="GGDEF_dom"/>
</dbReference>
<feature type="transmembrane region" description="Helical" evidence="3">
    <location>
        <begin position="102"/>
        <end position="120"/>
    </location>
</feature>
<dbReference type="OrthoDB" id="5429942at2"/>
<keyword evidence="6" id="KW-1185">Reference proteome</keyword>
<keyword evidence="3" id="KW-1133">Transmembrane helix</keyword>
<comment type="catalytic activity">
    <reaction evidence="2">
        <text>2 GTP = 3',3'-c-di-GMP + 2 diphosphate</text>
        <dbReference type="Rhea" id="RHEA:24898"/>
        <dbReference type="ChEBI" id="CHEBI:33019"/>
        <dbReference type="ChEBI" id="CHEBI:37565"/>
        <dbReference type="ChEBI" id="CHEBI:58805"/>
        <dbReference type="EC" id="2.7.7.65"/>
    </reaction>
</comment>
<dbReference type="HOGENOM" id="CLU_000445_11_1_7"/>
<dbReference type="NCBIfam" id="TIGR00254">
    <property type="entry name" value="GGDEF"/>
    <property type="match status" value="1"/>
</dbReference>
<dbReference type="SUPFAM" id="SSF55073">
    <property type="entry name" value="Nucleotide cyclase"/>
    <property type="match status" value="1"/>
</dbReference>
<dbReference type="FunFam" id="3.30.70.270:FF:000001">
    <property type="entry name" value="Diguanylate cyclase domain protein"/>
    <property type="match status" value="1"/>
</dbReference>
<evidence type="ECO:0000256" key="2">
    <source>
        <dbReference type="ARBA" id="ARBA00034247"/>
    </source>
</evidence>
<evidence type="ECO:0000256" key="3">
    <source>
        <dbReference type="SAM" id="Phobius"/>
    </source>
</evidence>
<accession>A8ZX32</accession>
<evidence type="ECO:0000256" key="1">
    <source>
        <dbReference type="ARBA" id="ARBA00012528"/>
    </source>
</evidence>
<reference evidence="5 6" key="1">
    <citation type="submission" date="2007-10" db="EMBL/GenBank/DDBJ databases">
        <title>Complete sequence of Desulfococcus oleovorans Hxd3.</title>
        <authorList>
            <consortium name="US DOE Joint Genome Institute"/>
            <person name="Copeland A."/>
            <person name="Lucas S."/>
            <person name="Lapidus A."/>
            <person name="Barry K."/>
            <person name="Glavina del Rio T."/>
            <person name="Dalin E."/>
            <person name="Tice H."/>
            <person name="Pitluck S."/>
            <person name="Kiss H."/>
            <person name="Brettin T."/>
            <person name="Bruce D."/>
            <person name="Detter J.C."/>
            <person name="Han C."/>
            <person name="Schmutz J."/>
            <person name="Larimer F."/>
            <person name="Land M."/>
            <person name="Hauser L."/>
            <person name="Kyrpides N."/>
            <person name="Kim E."/>
            <person name="Wawrik B."/>
            <person name="Richardson P."/>
        </authorList>
    </citation>
    <scope>NUCLEOTIDE SEQUENCE [LARGE SCALE GENOMIC DNA]</scope>
    <source>
        <strain evidence="6">DSM 6200 / JCM 39069 / Hxd3</strain>
    </source>
</reference>
<dbReference type="SMART" id="SM00267">
    <property type="entry name" value="GGDEF"/>
    <property type="match status" value="1"/>
</dbReference>
<dbReference type="KEGG" id="dol:Dole_1081"/>
<protein>
    <recommendedName>
        <fullName evidence="1">diguanylate cyclase</fullName>
        <ecNumber evidence="1">2.7.7.65</ecNumber>
    </recommendedName>
</protein>
<dbReference type="InterPro" id="IPR029787">
    <property type="entry name" value="Nucleotide_cyclase"/>
</dbReference>
<dbReference type="AlphaFoldDB" id="A8ZX32"/>
<proteinExistence type="predicted"/>
<evidence type="ECO:0000313" key="5">
    <source>
        <dbReference type="EMBL" id="ABW66888.1"/>
    </source>
</evidence>
<sequence length="396" mass="43949">MADPDKNNSLTPATEGSIEHSWLSNPLDWPHIDRMILLVLLVMFSPVFIGGVLLVAYLVSPEWFDRSIVIALLSLYGFVFVLLLYFILAAFHRRRQKSSWPLMENIMFGSYVVIVCAGSWFTGTYYTFGALFLFFGASISSSLADIRKVRLAYLASFGALVAFIVMDSSGMFRHAPLFTRIPLHPDGSPLPVWFGVQVFITVSLTIMLYITIVTFKRWGVREDVYRKMSTVDGLTRLTNRRTFIERSEKELSSGQRRPSSHISCIMIDIDHFKAINDTYGHAAGDKVLVKIATILTEKARPTDEVGRYGGEEFAMLLPATTLAGAVKVAERQRASIANAEIIVDGNIIQVTASFGVASCPSDDIDNINELLKTADVALYEAKRAGRNRVVAAAGEK</sequence>
<dbReference type="CDD" id="cd01949">
    <property type="entry name" value="GGDEF"/>
    <property type="match status" value="1"/>
</dbReference>
<dbReference type="InterPro" id="IPR050469">
    <property type="entry name" value="Diguanylate_Cyclase"/>
</dbReference>
<name>A8ZX32_DESOH</name>
<dbReference type="GO" id="GO:1902201">
    <property type="term" value="P:negative regulation of bacterial-type flagellum-dependent cell motility"/>
    <property type="evidence" value="ECO:0007669"/>
    <property type="project" value="TreeGrafter"/>
</dbReference>
<dbReference type="InterPro" id="IPR043128">
    <property type="entry name" value="Rev_trsase/Diguanyl_cyclase"/>
</dbReference>
<organism evidence="5 6">
    <name type="scientific">Desulfosudis oleivorans (strain DSM 6200 / JCM 39069 / Hxd3)</name>
    <name type="common">Desulfococcus oleovorans</name>
    <dbReference type="NCBI Taxonomy" id="96561"/>
    <lineage>
        <taxon>Bacteria</taxon>
        <taxon>Pseudomonadati</taxon>
        <taxon>Thermodesulfobacteriota</taxon>
        <taxon>Desulfobacteria</taxon>
        <taxon>Desulfobacterales</taxon>
        <taxon>Desulfosudaceae</taxon>
        <taxon>Desulfosudis</taxon>
    </lineage>
</organism>
<dbReference type="GO" id="GO:0005886">
    <property type="term" value="C:plasma membrane"/>
    <property type="evidence" value="ECO:0007669"/>
    <property type="project" value="TreeGrafter"/>
</dbReference>
<keyword evidence="3" id="KW-0812">Transmembrane</keyword>
<gene>
    <name evidence="5" type="ordered locus">Dole_1081</name>
</gene>
<feature type="transmembrane region" description="Helical" evidence="3">
    <location>
        <begin position="192"/>
        <end position="212"/>
    </location>
</feature>
<dbReference type="Gene3D" id="3.30.70.270">
    <property type="match status" value="1"/>
</dbReference>
<feature type="domain" description="GGDEF" evidence="4">
    <location>
        <begin position="260"/>
        <end position="394"/>
    </location>
</feature>
<dbReference type="RefSeq" id="WP_012174506.1">
    <property type="nucleotide sequence ID" value="NC_009943.1"/>
</dbReference>
<dbReference type="PANTHER" id="PTHR45138">
    <property type="entry name" value="REGULATORY COMPONENTS OF SENSORY TRANSDUCTION SYSTEM"/>
    <property type="match status" value="1"/>
</dbReference>
<dbReference type="GO" id="GO:0052621">
    <property type="term" value="F:diguanylate cyclase activity"/>
    <property type="evidence" value="ECO:0007669"/>
    <property type="project" value="UniProtKB-EC"/>
</dbReference>
<feature type="transmembrane region" description="Helical" evidence="3">
    <location>
        <begin position="68"/>
        <end position="90"/>
    </location>
</feature>
<dbReference type="PANTHER" id="PTHR45138:SF9">
    <property type="entry name" value="DIGUANYLATE CYCLASE DGCM-RELATED"/>
    <property type="match status" value="1"/>
</dbReference>
<keyword evidence="3" id="KW-0472">Membrane</keyword>
<evidence type="ECO:0000313" key="6">
    <source>
        <dbReference type="Proteomes" id="UP000008561"/>
    </source>
</evidence>